<proteinExistence type="predicted"/>
<dbReference type="InterPro" id="IPR021300">
    <property type="entry name" value="Integr_conj_element_PFL4695"/>
</dbReference>
<feature type="signal peptide" evidence="1">
    <location>
        <begin position="1"/>
        <end position="25"/>
    </location>
</feature>
<keyword evidence="1" id="KW-0732">Signal</keyword>
<protein>
    <submittedName>
        <fullName evidence="2">Integrating conjugative element protein</fullName>
    </submittedName>
</protein>
<evidence type="ECO:0000313" key="2">
    <source>
        <dbReference type="EMBL" id="AHF01396.1"/>
    </source>
</evidence>
<dbReference type="OrthoDB" id="8560395at2"/>
<dbReference type="NCBIfam" id="TIGR03765">
    <property type="entry name" value="ICE_PFL_4695"/>
    <property type="match status" value="1"/>
</dbReference>
<reference evidence="2 3" key="1">
    <citation type="submission" date="2013-12" db="EMBL/GenBank/DDBJ databases">
        <authorList>
            <consortium name="DOE Joint Genome Institute"/>
            <person name="Kappler U."/>
            <person name="Huntemann M."/>
            <person name="Han J."/>
            <person name="Chen A."/>
            <person name="Kyrpides N."/>
            <person name="Mavromatis K."/>
            <person name="Markowitz V."/>
            <person name="Palaniappan K."/>
            <person name="Ivanova N."/>
            <person name="Schaumberg A."/>
            <person name="Pati A."/>
            <person name="Liolios K."/>
            <person name="Nordberg H.P."/>
            <person name="Cantor M.N."/>
            <person name="Hua S.X."/>
            <person name="Woyke T."/>
        </authorList>
    </citation>
    <scope>NUCLEOTIDE SEQUENCE [LARGE SCALE GENOMIC DNA]</scope>
    <source>
        <strain evidence="3">AL2</strain>
    </source>
</reference>
<feature type="chain" id="PRO_5004787063" evidence="1">
    <location>
        <begin position="26"/>
        <end position="186"/>
    </location>
</feature>
<name>W0DX02_9GAMM</name>
<dbReference type="eggNOG" id="COG3279">
    <property type="taxonomic scope" value="Bacteria"/>
</dbReference>
<dbReference type="STRING" id="717772.THIAE_06105"/>
<dbReference type="EMBL" id="CP007030">
    <property type="protein sequence ID" value="AHF01396.1"/>
    <property type="molecule type" value="Genomic_DNA"/>
</dbReference>
<dbReference type="Pfam" id="PF11072">
    <property type="entry name" value="DUF2859"/>
    <property type="match status" value="1"/>
</dbReference>
<dbReference type="InParanoid" id="W0DX02"/>
<dbReference type="HOGENOM" id="CLU_1453784_0_0_6"/>
<organism evidence="2 3">
    <name type="scientific">Thiomicrospira aerophila AL3</name>
    <dbReference type="NCBI Taxonomy" id="717772"/>
    <lineage>
        <taxon>Bacteria</taxon>
        <taxon>Pseudomonadati</taxon>
        <taxon>Pseudomonadota</taxon>
        <taxon>Gammaproteobacteria</taxon>
        <taxon>Thiotrichales</taxon>
        <taxon>Piscirickettsiaceae</taxon>
        <taxon>Thiomicrospira</taxon>
    </lineage>
</organism>
<evidence type="ECO:0000313" key="3">
    <source>
        <dbReference type="Proteomes" id="UP000005380"/>
    </source>
</evidence>
<keyword evidence="3" id="KW-1185">Reference proteome</keyword>
<dbReference type="Proteomes" id="UP000005380">
    <property type="component" value="Chromosome"/>
</dbReference>
<sequence>MLKVINKSVIVSCFALGFGFNAAHAQLPVIAEVGPTYPVTSMFSHLHKFTKLDVREVFTQIDQAGVNRVTPVDYYTMVQNQLPINTHAQPGPFAQYESVMAARVDVPVCIVGDDGFSQAWLRQNAAKLIEYGAVCLIAHAQDMDGLKNIIQSASGVYIQPASASTLIDELEIKHYPALIYNGWVVQ</sequence>
<dbReference type="KEGG" id="tao:THIAE_06105"/>
<gene>
    <name evidence="2" type="ORF">THIAE_06105</name>
</gene>
<evidence type="ECO:0000256" key="1">
    <source>
        <dbReference type="SAM" id="SignalP"/>
    </source>
</evidence>
<dbReference type="RefSeq" id="WP_006460502.1">
    <property type="nucleotide sequence ID" value="NZ_CP007030.1"/>
</dbReference>
<accession>W0DX02</accession>
<dbReference type="AlphaFoldDB" id="W0DX02"/>